<protein>
    <recommendedName>
        <fullName evidence="3">Tetratricopeptide repeat protein</fullName>
    </recommendedName>
</protein>
<evidence type="ECO:0008006" key="3">
    <source>
        <dbReference type="Google" id="ProtNLM"/>
    </source>
</evidence>
<comment type="caution">
    <text evidence="1">The sequence shown here is derived from an EMBL/GenBank/DDBJ whole genome shotgun (WGS) entry which is preliminary data.</text>
</comment>
<dbReference type="InterPro" id="IPR011990">
    <property type="entry name" value="TPR-like_helical_dom_sf"/>
</dbReference>
<dbReference type="SUPFAM" id="SSF81901">
    <property type="entry name" value="HCP-like"/>
    <property type="match status" value="1"/>
</dbReference>
<evidence type="ECO:0000313" key="2">
    <source>
        <dbReference type="Proteomes" id="UP001597128"/>
    </source>
</evidence>
<name>A0ABW3F9D2_9PROT</name>
<sequence length="272" mass="29947">MRLFLFLIFLLARTFVYAGCKPLETLEGVVSIPTCEFESCVSGAKAIYEYSNRIKDDPNVLMFNLHSSPWRFYDDDMRILTIEEVARMAKPYITSGAKRIVLMGSWTGASPNRNEKSLSQRLSTALDGFPVSGMDGFLWLAKDGSARTTHQAFSVRKGKGEYKIKTGTEVMVSMVAGWPIDAEGYSRSVKDSDGIMRAGAGWDIFFLCPDSALSSFETAAQLSNPIAAYNAALIRLERNGEGDRDKAAELLIKAAKSGDVKAKARLNALKLK</sequence>
<gene>
    <name evidence="1" type="ORF">ACFQ1Z_10135</name>
</gene>
<evidence type="ECO:0000313" key="1">
    <source>
        <dbReference type="EMBL" id="MFD0913905.1"/>
    </source>
</evidence>
<keyword evidence="2" id="KW-1185">Reference proteome</keyword>
<dbReference type="Gene3D" id="1.25.40.10">
    <property type="entry name" value="Tetratricopeptide repeat domain"/>
    <property type="match status" value="1"/>
</dbReference>
<proteinExistence type="predicted"/>
<dbReference type="Proteomes" id="UP001597128">
    <property type="component" value="Unassembled WGS sequence"/>
</dbReference>
<dbReference type="RefSeq" id="WP_379057395.1">
    <property type="nucleotide sequence ID" value="NZ_JBHTKB010000002.1"/>
</dbReference>
<accession>A0ABW3F9D2</accession>
<reference evidence="2" key="1">
    <citation type="journal article" date="2019" name="Int. J. Syst. Evol. Microbiol.">
        <title>The Global Catalogue of Microorganisms (GCM) 10K type strain sequencing project: providing services to taxonomists for standard genome sequencing and annotation.</title>
        <authorList>
            <consortium name="The Broad Institute Genomics Platform"/>
            <consortium name="The Broad Institute Genome Sequencing Center for Infectious Disease"/>
            <person name="Wu L."/>
            <person name="Ma J."/>
        </authorList>
    </citation>
    <scope>NUCLEOTIDE SEQUENCE [LARGE SCALE GENOMIC DNA]</scope>
    <source>
        <strain evidence="2">CCUG 58412</strain>
    </source>
</reference>
<organism evidence="1 2">
    <name type="scientific">Methylophilus luteus</name>
    <dbReference type="NCBI Taxonomy" id="640108"/>
    <lineage>
        <taxon>Bacteria</taxon>
        <taxon>Pseudomonadati</taxon>
        <taxon>Pseudomonadota</taxon>
        <taxon>Betaproteobacteria</taxon>
        <taxon>Nitrosomonadales</taxon>
        <taxon>Methylophilaceae</taxon>
        <taxon>Methylophilus</taxon>
    </lineage>
</organism>
<dbReference type="EMBL" id="JBHTKB010000002">
    <property type="protein sequence ID" value="MFD0913905.1"/>
    <property type="molecule type" value="Genomic_DNA"/>
</dbReference>